<comment type="caution">
    <text evidence="3">The sequence shown here is derived from an EMBL/GenBank/DDBJ whole genome shotgun (WGS) entry which is preliminary data.</text>
</comment>
<keyword evidence="4" id="KW-1185">Reference proteome</keyword>
<reference evidence="3" key="1">
    <citation type="submission" date="2021-06" db="EMBL/GenBank/DDBJ databases">
        <authorList>
            <person name="Kallberg Y."/>
            <person name="Tangrot J."/>
            <person name="Rosling A."/>
        </authorList>
    </citation>
    <scope>NUCLEOTIDE SEQUENCE</scope>
    <source>
        <strain evidence="3">IN212</strain>
    </source>
</reference>
<evidence type="ECO:0000313" key="4">
    <source>
        <dbReference type="Proteomes" id="UP000789396"/>
    </source>
</evidence>
<dbReference type="OrthoDB" id="2448665at2759"/>
<dbReference type="Proteomes" id="UP000789396">
    <property type="component" value="Unassembled WGS sequence"/>
</dbReference>
<dbReference type="EMBL" id="CAJVPZ010000020">
    <property type="protein sequence ID" value="CAG8449537.1"/>
    <property type="molecule type" value="Genomic_DNA"/>
</dbReference>
<keyword evidence="1" id="KW-0175">Coiled coil</keyword>
<accession>A0A9N8YSB3</accession>
<name>A0A9N8YSB3_9GLOM</name>
<feature type="region of interest" description="Disordered" evidence="2">
    <location>
        <begin position="220"/>
        <end position="242"/>
    </location>
</feature>
<feature type="coiled-coil region" evidence="1">
    <location>
        <begin position="291"/>
        <end position="325"/>
    </location>
</feature>
<evidence type="ECO:0000313" key="3">
    <source>
        <dbReference type="EMBL" id="CAG8449537.1"/>
    </source>
</evidence>
<dbReference type="AlphaFoldDB" id="A0A9N8YSB3"/>
<proteinExistence type="predicted"/>
<evidence type="ECO:0000256" key="2">
    <source>
        <dbReference type="SAM" id="MobiDB-lite"/>
    </source>
</evidence>
<protein>
    <submittedName>
        <fullName evidence="3">17233_t:CDS:1</fullName>
    </submittedName>
</protein>
<sequence>MVSYRDQIVNLREEIYTLQRKIRSQAGECSSLFDEEEMLYLEITYLVDQAISEGLESSEIEEIKGILAEVKASRQTIPLQKLNQLKDKQAKTANDLLISEQNYKQLNTDYQELRRLQQEILAKVKHLQEDLKKTTIHKEHAEKELAEVRSKLDCTNAILNKPKPVMVEVGTQTDLTAKQITQMELDITKYQQNIQKEKNKVNGLYTKLSNLRQEIKDLQDQTKLNPAEQELSKYGKENKEQLEKRNKELEEKLKEGDLNDKEKELIGHLKEEKDWKIRKKFIQICQSEIEKKEQEQTITDLTKKKNELQTQLDLATKTKEELAEELALEKGWWDKWLNDSDKKRWGDDSANRPNNEEMNFGFLAKKPVPFEPSSDFPGFEKIGVSFSKRDTLI</sequence>
<evidence type="ECO:0000256" key="1">
    <source>
        <dbReference type="SAM" id="Coils"/>
    </source>
</evidence>
<feature type="compositionally biased region" description="Basic and acidic residues" evidence="2">
    <location>
        <begin position="230"/>
        <end position="242"/>
    </location>
</feature>
<organism evidence="3 4">
    <name type="scientific">Racocetra fulgida</name>
    <dbReference type="NCBI Taxonomy" id="60492"/>
    <lineage>
        <taxon>Eukaryota</taxon>
        <taxon>Fungi</taxon>
        <taxon>Fungi incertae sedis</taxon>
        <taxon>Mucoromycota</taxon>
        <taxon>Glomeromycotina</taxon>
        <taxon>Glomeromycetes</taxon>
        <taxon>Diversisporales</taxon>
        <taxon>Gigasporaceae</taxon>
        <taxon>Racocetra</taxon>
    </lineage>
</organism>
<feature type="non-terminal residue" evidence="3">
    <location>
        <position position="393"/>
    </location>
</feature>
<gene>
    <name evidence="3" type="ORF">RFULGI_LOCUS155</name>
</gene>